<reference evidence="2 3" key="1">
    <citation type="journal article" date="2009" name="Stand. Genomic Sci.">
        <title>Complete genome sequence of Thermanaerovibrio acidaminovorans type strain (Su883).</title>
        <authorList>
            <person name="Chovatia M."/>
            <person name="Sikorski J."/>
            <person name="Schroder M."/>
            <person name="Lapidus A."/>
            <person name="Nolan M."/>
            <person name="Tice H."/>
            <person name="Glavina Del Rio T."/>
            <person name="Copeland A."/>
            <person name="Cheng J.F."/>
            <person name="Lucas S."/>
            <person name="Chen F."/>
            <person name="Bruce D."/>
            <person name="Goodwin L."/>
            <person name="Pitluck S."/>
            <person name="Ivanova N."/>
            <person name="Mavromatis K."/>
            <person name="Ovchinnikova G."/>
            <person name="Pati A."/>
            <person name="Chen A."/>
            <person name="Palaniappan K."/>
            <person name="Land M."/>
            <person name="Hauser L."/>
            <person name="Chang Y.J."/>
            <person name="Jeffries C.D."/>
            <person name="Chain P."/>
            <person name="Saunders E."/>
            <person name="Detter J.C."/>
            <person name="Brettin T."/>
            <person name="Rohde M."/>
            <person name="Goker M."/>
            <person name="Spring S."/>
            <person name="Bristow J."/>
            <person name="Markowitz V."/>
            <person name="Hugenholtz P."/>
            <person name="Kyrpides N.C."/>
            <person name="Klenk H.P."/>
            <person name="Eisen J.A."/>
        </authorList>
    </citation>
    <scope>NUCLEOTIDE SEQUENCE [LARGE SCALE GENOMIC DNA]</scope>
    <source>
        <strain evidence="3">ATCC 49978 / DSM 6589 / Su883</strain>
    </source>
</reference>
<keyword evidence="3" id="KW-1185">Reference proteome</keyword>
<keyword evidence="1" id="KW-1133">Transmembrane helix</keyword>
<evidence type="ECO:0000313" key="2">
    <source>
        <dbReference type="EMBL" id="ACZ19485.1"/>
    </source>
</evidence>
<dbReference type="EMBL" id="CP001818">
    <property type="protein sequence ID" value="ACZ19485.1"/>
    <property type="molecule type" value="Genomic_DNA"/>
</dbReference>
<dbReference type="HOGENOM" id="CLU_1792417_0_0_0"/>
<accession>D1B644</accession>
<dbReference type="EnsemblBacteria" id="ACZ19485">
    <property type="protein sequence ID" value="ACZ19485"/>
    <property type="gene ID" value="Taci_1254"/>
</dbReference>
<dbReference type="STRING" id="525903.Taci_1254"/>
<keyword evidence="1" id="KW-0812">Transmembrane</keyword>
<dbReference type="OrthoDB" id="4942at2"/>
<dbReference type="KEGG" id="tai:Taci_1254"/>
<dbReference type="Proteomes" id="UP000002030">
    <property type="component" value="Chromosome"/>
</dbReference>
<evidence type="ECO:0000256" key="1">
    <source>
        <dbReference type="SAM" id="Phobius"/>
    </source>
</evidence>
<proteinExistence type="predicted"/>
<keyword evidence="1" id="KW-0472">Membrane</keyword>
<feature type="transmembrane region" description="Helical" evidence="1">
    <location>
        <begin position="15"/>
        <end position="39"/>
    </location>
</feature>
<name>D1B644_THEAS</name>
<sequence length="148" mass="16598">MRNLIQRIRQGDRGVQILCVTAGILLVLSVWVFGGGAFVDRLEVRDAVSCLDLDDSMEPQGVSSQFPPGTRQVCLFFRYSSPSDEDLSIIWSHQGRTVQRESLSLKRGEGKKAFYLLREDGSPLPSGGYRVDMFWGIRKLAGVEFSIR</sequence>
<evidence type="ECO:0000313" key="3">
    <source>
        <dbReference type="Proteomes" id="UP000002030"/>
    </source>
</evidence>
<dbReference type="AlphaFoldDB" id="D1B644"/>
<dbReference type="RefSeq" id="WP_012869996.1">
    <property type="nucleotide sequence ID" value="NC_013522.1"/>
</dbReference>
<organism evidence="2 3">
    <name type="scientific">Thermanaerovibrio acidaminovorans (strain ATCC 49978 / DSM 6589 / Su883)</name>
    <name type="common">Selenomonas acidaminovorans</name>
    <dbReference type="NCBI Taxonomy" id="525903"/>
    <lineage>
        <taxon>Bacteria</taxon>
        <taxon>Thermotogati</taxon>
        <taxon>Synergistota</taxon>
        <taxon>Synergistia</taxon>
        <taxon>Synergistales</taxon>
        <taxon>Synergistaceae</taxon>
        <taxon>Thermanaerovibrio</taxon>
    </lineage>
</organism>
<protein>
    <submittedName>
        <fullName evidence="2">Uncharacterized protein</fullName>
    </submittedName>
</protein>
<gene>
    <name evidence="2" type="ordered locus">Taci_1254</name>
</gene>
<dbReference type="eggNOG" id="ENOG503381I">
    <property type="taxonomic scope" value="Bacteria"/>
</dbReference>